<sequence length="162" mass="17574">MPDATLDLATEPTISHTSPPVSQPLPPIVPLGEEALPEALTLLEGTYWNEGIAPEAVGRAILASTVWVGAREPSGALVAMARVLSDTVKVAWIFDVIVRPDWRGKGLAQALMRAMLEHPAVRHVRKVRLGTRDAHGLYAKFGFRSTTQALHVVEMVLERASL</sequence>
<dbReference type="PANTHER" id="PTHR43233">
    <property type="entry name" value="FAMILY N-ACETYLTRANSFERASE, PUTATIVE (AFU_ORTHOLOGUE AFUA_6G03350)-RELATED"/>
    <property type="match status" value="1"/>
</dbReference>
<dbReference type="PANTHER" id="PTHR43233:SF1">
    <property type="entry name" value="FAMILY N-ACETYLTRANSFERASE, PUTATIVE (AFU_ORTHOLOGUE AFUA_6G03350)-RELATED"/>
    <property type="match status" value="1"/>
</dbReference>
<proteinExistence type="predicted"/>
<dbReference type="Pfam" id="PF00583">
    <property type="entry name" value="Acetyltransf_1"/>
    <property type="match status" value="1"/>
</dbReference>
<protein>
    <submittedName>
        <fullName evidence="3">GNAT family N-acetyltransferase</fullName>
    </submittedName>
</protein>
<evidence type="ECO:0000313" key="4">
    <source>
        <dbReference type="Proteomes" id="UP001370348"/>
    </source>
</evidence>
<keyword evidence="4" id="KW-1185">Reference proteome</keyword>
<evidence type="ECO:0000313" key="3">
    <source>
        <dbReference type="EMBL" id="WXB19025.1"/>
    </source>
</evidence>
<gene>
    <name evidence="3" type="ORF">LZC94_17525</name>
</gene>
<dbReference type="Proteomes" id="UP001370348">
    <property type="component" value="Chromosome"/>
</dbReference>
<evidence type="ECO:0000259" key="2">
    <source>
        <dbReference type="PROSITE" id="PS51186"/>
    </source>
</evidence>
<dbReference type="SUPFAM" id="SSF55729">
    <property type="entry name" value="Acyl-CoA N-acyltransferases (Nat)"/>
    <property type="match status" value="1"/>
</dbReference>
<dbReference type="CDD" id="cd04301">
    <property type="entry name" value="NAT_SF"/>
    <property type="match status" value="1"/>
</dbReference>
<dbReference type="PROSITE" id="PS51186">
    <property type="entry name" value="GNAT"/>
    <property type="match status" value="1"/>
</dbReference>
<feature type="domain" description="N-acetyltransferase" evidence="2">
    <location>
        <begin position="26"/>
        <end position="160"/>
    </location>
</feature>
<dbReference type="InterPro" id="IPR016181">
    <property type="entry name" value="Acyl_CoA_acyltransferase"/>
</dbReference>
<name>A0ABZ2M936_9BACT</name>
<dbReference type="RefSeq" id="WP_394828648.1">
    <property type="nucleotide sequence ID" value="NZ_CP089984.1"/>
</dbReference>
<evidence type="ECO:0000256" key="1">
    <source>
        <dbReference type="SAM" id="MobiDB-lite"/>
    </source>
</evidence>
<dbReference type="InterPro" id="IPR000182">
    <property type="entry name" value="GNAT_dom"/>
</dbReference>
<organism evidence="3 4">
    <name type="scientific">Pendulispora albinea</name>
    <dbReference type="NCBI Taxonomy" id="2741071"/>
    <lineage>
        <taxon>Bacteria</taxon>
        <taxon>Pseudomonadati</taxon>
        <taxon>Myxococcota</taxon>
        <taxon>Myxococcia</taxon>
        <taxon>Myxococcales</taxon>
        <taxon>Sorangiineae</taxon>
        <taxon>Pendulisporaceae</taxon>
        <taxon>Pendulispora</taxon>
    </lineage>
</organism>
<accession>A0ABZ2M936</accession>
<dbReference type="EMBL" id="CP089984">
    <property type="protein sequence ID" value="WXB19025.1"/>
    <property type="molecule type" value="Genomic_DNA"/>
</dbReference>
<dbReference type="Gene3D" id="3.40.630.30">
    <property type="match status" value="1"/>
</dbReference>
<reference evidence="3 4" key="1">
    <citation type="submission" date="2021-12" db="EMBL/GenBank/DDBJ databases">
        <title>Discovery of the Pendulisporaceae a myxobacterial family with distinct sporulation behavior and unique specialized metabolism.</title>
        <authorList>
            <person name="Garcia R."/>
            <person name="Popoff A."/>
            <person name="Bader C.D."/>
            <person name="Loehr J."/>
            <person name="Walesch S."/>
            <person name="Walt C."/>
            <person name="Boldt J."/>
            <person name="Bunk B."/>
            <person name="Haeckl F.J.F.P.J."/>
            <person name="Gunesch A.P."/>
            <person name="Birkelbach J."/>
            <person name="Nuebel U."/>
            <person name="Pietschmann T."/>
            <person name="Bach T."/>
            <person name="Mueller R."/>
        </authorList>
    </citation>
    <scope>NUCLEOTIDE SEQUENCE [LARGE SCALE GENOMIC DNA]</scope>
    <source>
        <strain evidence="3 4">MSr11954</strain>
    </source>
</reference>
<feature type="region of interest" description="Disordered" evidence="1">
    <location>
        <begin position="1"/>
        <end position="25"/>
    </location>
</feature>
<dbReference type="InterPro" id="IPR053144">
    <property type="entry name" value="Acetyltransferase_Butenolide"/>
</dbReference>